<dbReference type="RefSeq" id="WP_036197002.1">
    <property type="nucleotide sequence ID" value="NZ_AVCY01000037.1"/>
</dbReference>
<evidence type="ECO:0000313" key="2">
    <source>
        <dbReference type="EMBL" id="KGR79902.1"/>
    </source>
</evidence>
<dbReference type="Proteomes" id="UP000030408">
    <property type="component" value="Unassembled WGS sequence"/>
</dbReference>
<comment type="caution">
    <text evidence="2">The sequence shown here is derived from an EMBL/GenBank/DDBJ whole genome shotgun (WGS) entry which is preliminary data.</text>
</comment>
<dbReference type="AlphaFoldDB" id="A0A0A3IYK6"/>
<reference evidence="2 3" key="1">
    <citation type="submission" date="2014-02" db="EMBL/GenBank/DDBJ databases">
        <title>Draft genome sequence of Lysinibacillus sinduriensis JCM 15800.</title>
        <authorList>
            <person name="Zhang F."/>
            <person name="Wang G."/>
            <person name="Zhang L."/>
        </authorList>
    </citation>
    <scope>NUCLEOTIDE SEQUENCE [LARGE SCALE GENOMIC DNA]</scope>
    <source>
        <strain evidence="2 3">JCM 15800</strain>
    </source>
</reference>
<evidence type="ECO:0000313" key="3">
    <source>
        <dbReference type="Proteomes" id="UP000030408"/>
    </source>
</evidence>
<feature type="region of interest" description="Disordered" evidence="1">
    <location>
        <begin position="34"/>
        <end position="64"/>
    </location>
</feature>
<organism evidence="2 3">
    <name type="scientific">Ureibacillus sinduriensis BLB-1 = JCM 15800</name>
    <dbReference type="NCBI Taxonomy" id="1384057"/>
    <lineage>
        <taxon>Bacteria</taxon>
        <taxon>Bacillati</taxon>
        <taxon>Bacillota</taxon>
        <taxon>Bacilli</taxon>
        <taxon>Bacillales</taxon>
        <taxon>Caryophanaceae</taxon>
        <taxon>Ureibacillus</taxon>
    </lineage>
</organism>
<dbReference type="OrthoDB" id="2741907at2"/>
<proteinExistence type="predicted"/>
<protein>
    <submittedName>
        <fullName evidence="2">Uncharacterized protein</fullName>
    </submittedName>
</protein>
<keyword evidence="3" id="KW-1185">Reference proteome</keyword>
<name>A0A0A3IYK6_9BACL</name>
<evidence type="ECO:0000256" key="1">
    <source>
        <dbReference type="SAM" id="MobiDB-lite"/>
    </source>
</evidence>
<dbReference type="EMBL" id="JPVO01000019">
    <property type="protein sequence ID" value="KGR79902.1"/>
    <property type="molecule type" value="Genomic_DNA"/>
</dbReference>
<gene>
    <name evidence="2" type="ORF">CD33_00245</name>
</gene>
<sequence>MHLVSQVYSYMLLVKIISKVYHWIKMQRMNPSERKYEKIRQQRRCNYNASSKKSYDASPPGGGD</sequence>
<accession>A0A0A3IYK6</accession>